<evidence type="ECO:0000313" key="2">
    <source>
        <dbReference type="EMBL" id="SHJ91794.1"/>
    </source>
</evidence>
<feature type="transmembrane region" description="Helical" evidence="1">
    <location>
        <begin position="65"/>
        <end position="82"/>
    </location>
</feature>
<dbReference type="Proteomes" id="UP000184536">
    <property type="component" value="Unassembled WGS sequence"/>
</dbReference>
<keyword evidence="1" id="KW-0812">Transmembrane</keyword>
<proteinExistence type="predicted"/>
<reference evidence="3" key="1">
    <citation type="submission" date="2016-11" db="EMBL/GenBank/DDBJ databases">
        <authorList>
            <person name="Varghese N."/>
            <person name="Submissions S."/>
        </authorList>
    </citation>
    <scope>NUCLEOTIDE SEQUENCE [LARGE SCALE GENOMIC DNA]</scope>
    <source>
        <strain evidence="3">DSM 17957</strain>
    </source>
</reference>
<accession>A0A1M6N824</accession>
<protein>
    <submittedName>
        <fullName evidence="2">Multicomponent Na+:H+ antiporter subunit B</fullName>
    </submittedName>
</protein>
<keyword evidence="1" id="KW-0472">Membrane</keyword>
<organism evidence="2 3">
    <name type="scientific">Geosporobacter subterraneus DSM 17957</name>
    <dbReference type="NCBI Taxonomy" id="1121919"/>
    <lineage>
        <taxon>Bacteria</taxon>
        <taxon>Bacillati</taxon>
        <taxon>Bacillota</taxon>
        <taxon>Clostridia</taxon>
        <taxon>Peptostreptococcales</taxon>
        <taxon>Thermotaleaceae</taxon>
        <taxon>Geosporobacter</taxon>
    </lineage>
</organism>
<name>A0A1M6N824_9FIRM</name>
<keyword evidence="3" id="KW-1185">Reference proteome</keyword>
<keyword evidence="1" id="KW-1133">Transmembrane helix</keyword>
<gene>
    <name evidence="2" type="ORF">SAMN02745975_03220</name>
</gene>
<dbReference type="STRING" id="1121919.SAMN02745975_03220"/>
<dbReference type="RefSeq" id="WP_110942234.1">
    <property type="nucleotide sequence ID" value="NZ_FQZV01000053.1"/>
</dbReference>
<evidence type="ECO:0000313" key="3">
    <source>
        <dbReference type="Proteomes" id="UP000184536"/>
    </source>
</evidence>
<sequence>MSKKIVILLILAFLLYSFILALEDCPPCTGEEAAKAYYLSRGFQETGAANMVTAIYLDYRLYDSIFEAALLLATSAGILFLARKEL</sequence>
<evidence type="ECO:0000256" key="1">
    <source>
        <dbReference type="SAM" id="Phobius"/>
    </source>
</evidence>
<dbReference type="EMBL" id="FQZV01000053">
    <property type="protein sequence ID" value="SHJ91794.1"/>
    <property type="molecule type" value="Genomic_DNA"/>
</dbReference>
<dbReference type="OrthoDB" id="9798859at2"/>
<dbReference type="AlphaFoldDB" id="A0A1M6N824"/>